<feature type="compositionally biased region" description="Polar residues" evidence="1">
    <location>
        <begin position="27"/>
        <end position="41"/>
    </location>
</feature>
<evidence type="ECO:0000313" key="2">
    <source>
        <dbReference type="EMBL" id="CUN63957.1"/>
    </source>
</evidence>
<dbReference type="InterPro" id="IPR026990">
    <property type="entry name" value="TnpW"/>
</dbReference>
<reference evidence="2 3" key="1">
    <citation type="submission" date="2015-09" db="EMBL/GenBank/DDBJ databases">
        <authorList>
            <consortium name="Pathogen Informatics"/>
        </authorList>
    </citation>
    <scope>NUCLEOTIDE SEQUENCE [LARGE SCALE GENOMIC DNA]</scope>
    <source>
        <strain evidence="2 3">2789STDY5608854</strain>
    </source>
</reference>
<evidence type="ECO:0000256" key="1">
    <source>
        <dbReference type="SAM" id="MobiDB-lite"/>
    </source>
</evidence>
<gene>
    <name evidence="2" type="ORF">ERS852411_00239</name>
</gene>
<evidence type="ECO:0000313" key="3">
    <source>
        <dbReference type="Proteomes" id="UP000095746"/>
    </source>
</evidence>
<dbReference type="Proteomes" id="UP000095746">
    <property type="component" value="Unassembled WGS sequence"/>
</dbReference>
<proteinExistence type="predicted"/>
<dbReference type="Pfam" id="PF14202">
    <property type="entry name" value="TnpW"/>
    <property type="match status" value="1"/>
</dbReference>
<protein>
    <recommendedName>
        <fullName evidence="4">Transposon-encoded protein TnpW</fullName>
    </recommendedName>
</protein>
<dbReference type="EMBL" id="CYZT01000006">
    <property type="protein sequence ID" value="CUN63957.1"/>
    <property type="molecule type" value="Genomic_DNA"/>
</dbReference>
<dbReference type="AlphaFoldDB" id="A0A173YKU7"/>
<evidence type="ECO:0008006" key="4">
    <source>
        <dbReference type="Google" id="ProtNLM"/>
    </source>
</evidence>
<accession>A0A173YKU7</accession>
<name>A0A173YKU7_FLAPL</name>
<feature type="region of interest" description="Disordered" evidence="1">
    <location>
        <begin position="24"/>
        <end position="44"/>
    </location>
</feature>
<organism evidence="2 3">
    <name type="scientific">Flavonifractor plautii</name>
    <name type="common">Fusobacterium plautii</name>
    <dbReference type="NCBI Taxonomy" id="292800"/>
    <lineage>
        <taxon>Bacteria</taxon>
        <taxon>Bacillati</taxon>
        <taxon>Bacillota</taxon>
        <taxon>Clostridia</taxon>
        <taxon>Eubacteriales</taxon>
        <taxon>Oscillospiraceae</taxon>
        <taxon>Flavonifractor</taxon>
    </lineage>
</organism>
<sequence>MRYLCTFTPENSVLLRNRGICHEQKGETMNNETRKTSTTAAASPLTVKEAPQPVMIKKIGKTTYRVKIHFSETSKETMSDKIKRLILNDCERIS</sequence>